<sequence>MKSSRKSAIKTVGLVILIITISAGIISVMDWDKDRLKNYEEILGPTDWRNYDTDGDQQNDSKDPYPLVHRKWTSLEEKVDELREKIDRKNEIINPFNQELEEKRK</sequence>
<dbReference type="Proteomes" id="UP000070163">
    <property type="component" value="Unassembled WGS sequence"/>
</dbReference>
<dbReference type="EMBL" id="LHXJ01000006">
    <property type="protein sequence ID" value="KXA91528.1"/>
    <property type="molecule type" value="Genomic_DNA"/>
</dbReference>
<accession>A0A133UBG1</accession>
<feature type="transmembrane region" description="Helical" evidence="2">
    <location>
        <begin position="12"/>
        <end position="29"/>
    </location>
</feature>
<reference evidence="3 4" key="1">
    <citation type="journal article" date="2016" name="Sci. Rep.">
        <title>Metabolic traits of an uncultured archaeal lineage -MSBL1- from brine pools of the Red Sea.</title>
        <authorList>
            <person name="Mwirichia R."/>
            <person name="Alam I."/>
            <person name="Rashid M."/>
            <person name="Vinu M."/>
            <person name="Ba-Alawi W."/>
            <person name="Anthony Kamau A."/>
            <person name="Kamanda Ngugi D."/>
            <person name="Goker M."/>
            <person name="Klenk H.P."/>
            <person name="Bajic V."/>
            <person name="Stingl U."/>
        </authorList>
    </citation>
    <scope>NUCLEOTIDE SEQUENCE [LARGE SCALE GENOMIC DNA]</scope>
    <source>
        <strain evidence="3">SCGC-AAA259A05</strain>
    </source>
</reference>
<proteinExistence type="predicted"/>
<keyword evidence="2" id="KW-1133">Transmembrane helix</keyword>
<evidence type="ECO:0000256" key="2">
    <source>
        <dbReference type="SAM" id="Phobius"/>
    </source>
</evidence>
<name>A0A133UBG1_9EURY</name>
<keyword evidence="4" id="KW-1185">Reference proteome</keyword>
<evidence type="ECO:0000256" key="1">
    <source>
        <dbReference type="SAM" id="MobiDB-lite"/>
    </source>
</evidence>
<evidence type="ECO:0000313" key="3">
    <source>
        <dbReference type="EMBL" id="KXA91528.1"/>
    </source>
</evidence>
<comment type="caution">
    <text evidence="3">The sequence shown here is derived from an EMBL/GenBank/DDBJ whole genome shotgun (WGS) entry which is preliminary data.</text>
</comment>
<evidence type="ECO:0000313" key="4">
    <source>
        <dbReference type="Proteomes" id="UP000070163"/>
    </source>
</evidence>
<dbReference type="AlphaFoldDB" id="A0A133UBG1"/>
<gene>
    <name evidence="3" type="ORF">AKJ57_00810</name>
</gene>
<organism evidence="3 4">
    <name type="scientific">candidate division MSBL1 archaeon SCGC-AAA259A05</name>
    <dbReference type="NCBI Taxonomy" id="1698259"/>
    <lineage>
        <taxon>Archaea</taxon>
        <taxon>Methanobacteriati</taxon>
        <taxon>Methanobacteriota</taxon>
        <taxon>candidate division MSBL1</taxon>
    </lineage>
</organism>
<feature type="region of interest" description="Disordered" evidence="1">
    <location>
        <begin position="47"/>
        <end position="66"/>
    </location>
</feature>
<keyword evidence="2" id="KW-0472">Membrane</keyword>
<protein>
    <submittedName>
        <fullName evidence="3">Uncharacterized protein</fullName>
    </submittedName>
</protein>
<keyword evidence="2" id="KW-0812">Transmembrane</keyword>